<dbReference type="Gene3D" id="3.40.33.10">
    <property type="entry name" value="CAP"/>
    <property type="match status" value="1"/>
</dbReference>
<comment type="caution">
    <text evidence="2">The sequence shown here is derived from an EMBL/GenBank/DDBJ whole genome shotgun (WGS) entry which is preliminary data.</text>
</comment>
<dbReference type="PANTHER" id="PTHR10334">
    <property type="entry name" value="CYSTEINE-RICH SECRETORY PROTEIN-RELATED"/>
    <property type="match status" value="1"/>
</dbReference>
<evidence type="ECO:0000313" key="3">
    <source>
        <dbReference type="Proteomes" id="UP001369086"/>
    </source>
</evidence>
<dbReference type="EMBL" id="JAHFZB010000004">
    <property type="protein sequence ID" value="KAK6490550.1"/>
    <property type="molecule type" value="Genomic_DNA"/>
</dbReference>
<accession>A0ABR1A0E3</accession>
<dbReference type="Pfam" id="PF00188">
    <property type="entry name" value="CAP"/>
    <property type="match status" value="1"/>
</dbReference>
<dbReference type="InterPro" id="IPR035940">
    <property type="entry name" value="CAP_sf"/>
</dbReference>
<reference evidence="2 3" key="1">
    <citation type="submission" date="2021-05" db="EMBL/GenBank/DDBJ databases">
        <authorList>
            <person name="Zahm M."/>
            <person name="Klopp C."/>
            <person name="Cabau C."/>
            <person name="Kuhl H."/>
            <person name="Suciu R."/>
            <person name="Ciorpac M."/>
            <person name="Holostenco D."/>
            <person name="Gessner J."/>
            <person name="Wuertz S."/>
            <person name="Hohne C."/>
            <person name="Stock M."/>
            <person name="Gislard M."/>
            <person name="Lluch J."/>
            <person name="Milhes M."/>
            <person name="Lampietro C."/>
            <person name="Lopez Roques C."/>
            <person name="Donnadieu C."/>
            <person name="Du K."/>
            <person name="Schartl M."/>
            <person name="Guiguen Y."/>
        </authorList>
    </citation>
    <scope>NUCLEOTIDE SEQUENCE [LARGE SCALE GENOMIC DNA]</scope>
    <source>
        <strain evidence="2">Hh-F2</strain>
        <tissue evidence="2">Blood</tissue>
    </source>
</reference>
<name>A0ABR1A0E3_HUSHU</name>
<proteinExistence type="predicted"/>
<sequence length="162" mass="18688">MGKSASKQFAEEVLRAHNECRKKHRVPGLKLSSKLNREAQQYAEALASTRVLKHSAESSRGQCGENLAWASYDEPGKEVAERWYNEIKITILTAPDFPLVQDTLQPWCGKAPRRWASGRQRPLTDPRLWWQGTSQPGTLSTRDSLMRTCCHQRNNQHEKWRF</sequence>
<organism evidence="2 3">
    <name type="scientific">Huso huso</name>
    <name type="common">Beluga</name>
    <name type="synonym">Acipenser huso</name>
    <dbReference type="NCBI Taxonomy" id="61971"/>
    <lineage>
        <taxon>Eukaryota</taxon>
        <taxon>Metazoa</taxon>
        <taxon>Chordata</taxon>
        <taxon>Craniata</taxon>
        <taxon>Vertebrata</taxon>
        <taxon>Euteleostomi</taxon>
        <taxon>Actinopterygii</taxon>
        <taxon>Chondrostei</taxon>
        <taxon>Acipenseriformes</taxon>
        <taxon>Acipenseridae</taxon>
        <taxon>Huso</taxon>
    </lineage>
</organism>
<evidence type="ECO:0000313" key="2">
    <source>
        <dbReference type="EMBL" id="KAK6490550.1"/>
    </source>
</evidence>
<dbReference type="SMART" id="SM00198">
    <property type="entry name" value="SCP"/>
    <property type="match status" value="1"/>
</dbReference>
<dbReference type="SUPFAM" id="SSF55797">
    <property type="entry name" value="PR-1-like"/>
    <property type="match status" value="1"/>
</dbReference>
<feature type="domain" description="SCP" evidence="1">
    <location>
        <begin position="8"/>
        <end position="122"/>
    </location>
</feature>
<dbReference type="InterPro" id="IPR001283">
    <property type="entry name" value="CRISP-related"/>
</dbReference>
<keyword evidence="3" id="KW-1185">Reference proteome</keyword>
<dbReference type="InterPro" id="IPR014044">
    <property type="entry name" value="CAP_dom"/>
</dbReference>
<evidence type="ECO:0000259" key="1">
    <source>
        <dbReference type="SMART" id="SM00198"/>
    </source>
</evidence>
<gene>
    <name evidence="2" type="ORF">HHUSO_G5113</name>
</gene>
<dbReference type="Proteomes" id="UP001369086">
    <property type="component" value="Unassembled WGS sequence"/>
</dbReference>
<protein>
    <submittedName>
        <fullName evidence="2">Golgi-associated plant pathogenesis-related protein 1-like</fullName>
    </submittedName>
</protein>